<dbReference type="Gene3D" id="3.10.490.10">
    <property type="entry name" value="Gamma-glutamyl cyclotransferase-like"/>
    <property type="match status" value="2"/>
</dbReference>
<organism evidence="2 3">
    <name type="scientific">Alkalicella caledoniensis</name>
    <dbReference type="NCBI Taxonomy" id="2731377"/>
    <lineage>
        <taxon>Bacteria</taxon>
        <taxon>Bacillati</taxon>
        <taxon>Bacillota</taxon>
        <taxon>Clostridia</taxon>
        <taxon>Eubacteriales</taxon>
        <taxon>Proteinivoracaceae</taxon>
        <taxon>Alkalicella</taxon>
    </lineage>
</organism>
<evidence type="ECO:0000313" key="3">
    <source>
        <dbReference type="Proteomes" id="UP000516160"/>
    </source>
</evidence>
<evidence type="ECO:0000259" key="1">
    <source>
        <dbReference type="Pfam" id="PF06094"/>
    </source>
</evidence>
<dbReference type="InterPro" id="IPR036568">
    <property type="entry name" value="GGCT-like_sf"/>
</dbReference>
<accession>A0A7G9WB64</accession>
<protein>
    <submittedName>
        <fullName evidence="2">Gamma-glutamylcyclotransferase</fullName>
    </submittedName>
</protein>
<dbReference type="SUPFAM" id="SSF110857">
    <property type="entry name" value="Gamma-glutamyl cyclotransferase-like"/>
    <property type="match status" value="2"/>
</dbReference>
<proteinExistence type="predicted"/>
<name>A0A7G9WB64_ALKCA</name>
<keyword evidence="2" id="KW-0808">Transferase</keyword>
<dbReference type="GO" id="GO:0016740">
    <property type="term" value="F:transferase activity"/>
    <property type="evidence" value="ECO:0007669"/>
    <property type="project" value="UniProtKB-KW"/>
</dbReference>
<evidence type="ECO:0000313" key="2">
    <source>
        <dbReference type="EMBL" id="QNO15926.1"/>
    </source>
</evidence>
<keyword evidence="3" id="KW-1185">Reference proteome</keyword>
<gene>
    <name evidence="2" type="ORF">HYG86_14695</name>
</gene>
<dbReference type="EMBL" id="CP058559">
    <property type="protein sequence ID" value="QNO15926.1"/>
    <property type="molecule type" value="Genomic_DNA"/>
</dbReference>
<dbReference type="RefSeq" id="WP_213166324.1">
    <property type="nucleotide sequence ID" value="NZ_CP058559.1"/>
</dbReference>
<dbReference type="CDD" id="cd06661">
    <property type="entry name" value="GGCT_like"/>
    <property type="match status" value="1"/>
</dbReference>
<dbReference type="AlphaFoldDB" id="A0A7G9WB64"/>
<reference evidence="2 3" key="1">
    <citation type="submission" date="2020-07" db="EMBL/GenBank/DDBJ databases">
        <title>Alkalicella. sp. LB2 genome.</title>
        <authorList>
            <person name="Postec A."/>
            <person name="Quemeneur M."/>
        </authorList>
    </citation>
    <scope>NUCLEOTIDE SEQUENCE [LARGE SCALE GENOMIC DNA]</scope>
    <source>
        <strain evidence="2 3">LB2</strain>
    </source>
</reference>
<dbReference type="KEGG" id="acae:HYG86_14695"/>
<dbReference type="InterPro" id="IPR009288">
    <property type="entry name" value="AIG2-like_dom"/>
</dbReference>
<sequence length="390" mass="44670">MYSSKHLSPQIFELEGKLQMDKEEVNIFVYGTLMKNNRKGMTYLDDARYLGEATLKGYDLYDLGCFPGIVEGDDMVKGELYAISVDRLPEIDRYEGEGSLYRRKMVEVFSNENNAPVESYVYVYNKAVLGKLKIENSYHPWYQGIVEEIKGDNLVWYATYGSNVNKERFMKYINGCCDTTPPQKERPIIIDHPIYFANRSSTWEDRGVAFLDLQKEGKTYGKMYLITKEQLREIQRQEGPGWYDAVGDLGNKDGIPVKTLTHSSRFVEENIPCRAYFDIIKQGISTTYPTLKDDEIDAYLLGHCLDGDMVEVLRYLRKQQHGVKISKICTDLNKNEKMVIDSLSGLRDLGLVVQDGRNVREGVTANSPEAVYYTVKGIREAIDKVVVSFE</sequence>
<dbReference type="Pfam" id="PF06094">
    <property type="entry name" value="GGACT"/>
    <property type="match status" value="1"/>
</dbReference>
<feature type="domain" description="Gamma-glutamylcyclotransferase AIG2-like" evidence="1">
    <location>
        <begin position="27"/>
        <end position="130"/>
    </location>
</feature>
<dbReference type="Proteomes" id="UP000516160">
    <property type="component" value="Chromosome"/>
</dbReference>
<dbReference type="InterPro" id="IPR013024">
    <property type="entry name" value="GGCT-like"/>
</dbReference>